<keyword evidence="9" id="KW-0170">Cobalt</keyword>
<evidence type="ECO:0000256" key="4">
    <source>
        <dbReference type="ARBA" id="ARBA00022571"/>
    </source>
</evidence>
<keyword evidence="3" id="KW-0963">Cytoplasm</keyword>
<dbReference type="Proteomes" id="UP001230156">
    <property type="component" value="Unassembled WGS sequence"/>
</dbReference>
<evidence type="ECO:0000256" key="2">
    <source>
        <dbReference type="ARBA" id="ARBA00005691"/>
    </source>
</evidence>
<evidence type="ECO:0000313" key="12">
    <source>
        <dbReference type="Proteomes" id="UP001230156"/>
    </source>
</evidence>
<dbReference type="PANTHER" id="PTHR43808">
    <property type="entry name" value="ACETYLORNITHINE DEACETYLASE"/>
    <property type="match status" value="1"/>
</dbReference>
<evidence type="ECO:0000256" key="8">
    <source>
        <dbReference type="ARBA" id="ARBA00022833"/>
    </source>
</evidence>
<comment type="similarity">
    <text evidence="2">Belongs to the peptidase M20A family. ArgE subfamily.</text>
</comment>
<keyword evidence="12" id="KW-1185">Reference proteome</keyword>
<evidence type="ECO:0000259" key="10">
    <source>
        <dbReference type="Pfam" id="PF07687"/>
    </source>
</evidence>
<evidence type="ECO:0000256" key="9">
    <source>
        <dbReference type="ARBA" id="ARBA00023285"/>
    </source>
</evidence>
<dbReference type="InterPro" id="IPR002933">
    <property type="entry name" value="Peptidase_M20"/>
</dbReference>
<dbReference type="InterPro" id="IPR010169">
    <property type="entry name" value="AcOrn-deacetyl"/>
</dbReference>
<organism evidence="11 12">
    <name type="scientific">Dongia sedimenti</name>
    <dbReference type="NCBI Taxonomy" id="3064282"/>
    <lineage>
        <taxon>Bacteria</taxon>
        <taxon>Pseudomonadati</taxon>
        <taxon>Pseudomonadota</taxon>
        <taxon>Alphaproteobacteria</taxon>
        <taxon>Rhodospirillales</taxon>
        <taxon>Dongiaceae</taxon>
        <taxon>Dongia</taxon>
    </lineage>
</organism>
<dbReference type="PROSITE" id="PS00759">
    <property type="entry name" value="ARGE_DAPE_CPG2_2"/>
    <property type="match status" value="1"/>
</dbReference>
<reference evidence="12" key="1">
    <citation type="submission" date="2023-08" db="EMBL/GenBank/DDBJ databases">
        <title>Rhodospirillaceae gen. nov., a novel taxon isolated from the Yangtze River Yuezi River estuary sludge.</title>
        <authorList>
            <person name="Ruan L."/>
        </authorList>
    </citation>
    <scope>NUCLEOTIDE SEQUENCE [LARGE SCALE GENOMIC DNA]</scope>
    <source>
        <strain evidence="12">R-7</strain>
    </source>
</reference>
<keyword evidence="4" id="KW-0055">Arginine biosynthesis</keyword>
<dbReference type="InterPro" id="IPR011650">
    <property type="entry name" value="Peptidase_M20_dimer"/>
</dbReference>
<keyword evidence="5" id="KW-0028">Amino-acid biosynthesis</keyword>
<comment type="caution">
    <text evidence="11">The sequence shown here is derived from an EMBL/GenBank/DDBJ whole genome shotgun (WGS) entry which is preliminary data.</text>
</comment>
<accession>A0ABU0YHY9</accession>
<dbReference type="EMBL" id="JAUYVI010000002">
    <property type="protein sequence ID" value="MDQ7247334.1"/>
    <property type="molecule type" value="Genomic_DNA"/>
</dbReference>
<dbReference type="Gene3D" id="3.30.70.360">
    <property type="match status" value="1"/>
</dbReference>
<dbReference type="NCBIfam" id="TIGR01892">
    <property type="entry name" value="AcOrn-deacetyl"/>
    <property type="match status" value="1"/>
</dbReference>
<keyword evidence="8" id="KW-0862">Zinc</keyword>
<protein>
    <submittedName>
        <fullName evidence="11">Acetylornithine deacetylase</fullName>
        <ecNumber evidence="11">3.5.1.16</ecNumber>
    </submittedName>
</protein>
<sequence>MAALPHSIEMIRRLIAFDTTSRNSNLELIDFVRDYLDAHDVATTLIPDETGKKANLYGTIGADDRPGIALSGHTDVVPVDGQDWSSDPWSVVEREGRLYGRGSCDMKGFLGCVLSAVPQFSKTKLATPLHLLFSFDEEVGCLGVRKALSVIKDLPIKPKGCIIGEPTSMQVAIAHKGKKSMRAHVHGKECHSSLAPKGVNAVEYAAEAIGYLRRMGRRFAAEGPFDHDYDVPHTTVHTGTIQGGTALNIVPKDCTFAFEFRHLPVQDPEALYAEFKRYIETELQPEMKKIAPETGFGFEQISAFPGLDTPEDAEITTLAKNLTQANGTTKIAFGTEGGLIQEIDIPTVVCGPGSIEQAHKPDEYVDISQIVQCEAFIERLRGKLAA</sequence>
<dbReference type="CDD" id="cd03894">
    <property type="entry name" value="M20_ArgE"/>
    <property type="match status" value="1"/>
</dbReference>
<dbReference type="Gene3D" id="3.40.630.10">
    <property type="entry name" value="Zn peptidases"/>
    <property type="match status" value="1"/>
</dbReference>
<dbReference type="PANTHER" id="PTHR43808:SF31">
    <property type="entry name" value="N-ACETYL-L-CITRULLINE DEACETYLASE"/>
    <property type="match status" value="1"/>
</dbReference>
<feature type="domain" description="Peptidase M20 dimerisation" evidence="10">
    <location>
        <begin position="173"/>
        <end position="284"/>
    </location>
</feature>
<name>A0ABU0YHY9_9PROT</name>
<dbReference type="PROSITE" id="PS00758">
    <property type="entry name" value="ARGE_DAPE_CPG2_1"/>
    <property type="match status" value="1"/>
</dbReference>
<evidence type="ECO:0000256" key="6">
    <source>
        <dbReference type="ARBA" id="ARBA00022723"/>
    </source>
</evidence>
<dbReference type="InterPro" id="IPR036264">
    <property type="entry name" value="Bact_exopeptidase_dim_dom"/>
</dbReference>
<dbReference type="InterPro" id="IPR001261">
    <property type="entry name" value="ArgE/DapE_CS"/>
</dbReference>
<evidence type="ECO:0000256" key="3">
    <source>
        <dbReference type="ARBA" id="ARBA00022490"/>
    </source>
</evidence>
<evidence type="ECO:0000256" key="1">
    <source>
        <dbReference type="ARBA" id="ARBA00001947"/>
    </source>
</evidence>
<dbReference type="SUPFAM" id="SSF55031">
    <property type="entry name" value="Bacterial exopeptidase dimerisation domain"/>
    <property type="match status" value="1"/>
</dbReference>
<evidence type="ECO:0000256" key="7">
    <source>
        <dbReference type="ARBA" id="ARBA00022801"/>
    </source>
</evidence>
<comment type="cofactor">
    <cofactor evidence="1">
        <name>Zn(2+)</name>
        <dbReference type="ChEBI" id="CHEBI:29105"/>
    </cofactor>
</comment>
<dbReference type="InterPro" id="IPR050072">
    <property type="entry name" value="Peptidase_M20A"/>
</dbReference>
<dbReference type="NCBIfam" id="NF005710">
    <property type="entry name" value="PRK07522.1"/>
    <property type="match status" value="1"/>
</dbReference>
<dbReference type="SUPFAM" id="SSF53187">
    <property type="entry name" value="Zn-dependent exopeptidases"/>
    <property type="match status" value="1"/>
</dbReference>
<dbReference type="RefSeq" id="WP_379954734.1">
    <property type="nucleotide sequence ID" value="NZ_JAUYVI010000002.1"/>
</dbReference>
<dbReference type="EC" id="3.5.1.16" evidence="11"/>
<gene>
    <name evidence="11" type="primary">argE</name>
    <name evidence="11" type="ORF">Q8A70_06635</name>
</gene>
<evidence type="ECO:0000313" key="11">
    <source>
        <dbReference type="EMBL" id="MDQ7247334.1"/>
    </source>
</evidence>
<dbReference type="GO" id="GO:0008777">
    <property type="term" value="F:acetylornithine deacetylase activity"/>
    <property type="evidence" value="ECO:0007669"/>
    <property type="project" value="UniProtKB-EC"/>
</dbReference>
<dbReference type="Pfam" id="PF01546">
    <property type="entry name" value="Peptidase_M20"/>
    <property type="match status" value="1"/>
</dbReference>
<proteinExistence type="inferred from homology"/>
<keyword evidence="6" id="KW-0479">Metal-binding</keyword>
<evidence type="ECO:0000256" key="5">
    <source>
        <dbReference type="ARBA" id="ARBA00022605"/>
    </source>
</evidence>
<dbReference type="Pfam" id="PF07687">
    <property type="entry name" value="M20_dimer"/>
    <property type="match status" value="1"/>
</dbReference>
<keyword evidence="7 11" id="KW-0378">Hydrolase</keyword>